<accession>A0A7G9FXN4</accession>
<dbReference type="CDD" id="cd05685">
    <property type="entry name" value="S1_Tex"/>
    <property type="match status" value="1"/>
</dbReference>
<dbReference type="AlphaFoldDB" id="A0A7G9FXN4"/>
<feature type="domain" description="S1 motif" evidence="2">
    <location>
        <begin position="730"/>
        <end position="799"/>
    </location>
</feature>
<dbReference type="InterPro" id="IPR044146">
    <property type="entry name" value="S1_Tex"/>
</dbReference>
<evidence type="ECO:0000313" key="3">
    <source>
        <dbReference type="EMBL" id="QNM03316.1"/>
    </source>
</evidence>
<protein>
    <submittedName>
        <fullName evidence="3">RNA-binding transcriptional accessory protein</fullName>
    </submittedName>
</protein>
<dbReference type="FunFam" id="1.10.150.310:FF:000001">
    <property type="entry name" value="RNA-binding transcriptional accessory protein"/>
    <property type="match status" value="1"/>
</dbReference>
<dbReference type="SMART" id="SM00732">
    <property type="entry name" value="YqgFc"/>
    <property type="match status" value="1"/>
</dbReference>
<dbReference type="SUPFAM" id="SSF158832">
    <property type="entry name" value="Tex N-terminal region-like"/>
    <property type="match status" value="1"/>
</dbReference>
<dbReference type="PANTHER" id="PTHR10724">
    <property type="entry name" value="30S RIBOSOMAL PROTEIN S1"/>
    <property type="match status" value="1"/>
</dbReference>
<dbReference type="InterPro" id="IPR018974">
    <property type="entry name" value="Tex-like_N"/>
</dbReference>
<dbReference type="FunFam" id="2.40.50.140:FF:000051">
    <property type="entry name" value="RNA-binding transcriptional accessory protein"/>
    <property type="match status" value="1"/>
</dbReference>
<reference evidence="3 4" key="1">
    <citation type="submission" date="2020-08" db="EMBL/GenBank/DDBJ databases">
        <authorList>
            <person name="Liu C."/>
            <person name="Sun Q."/>
        </authorList>
    </citation>
    <scope>NUCLEOTIDE SEQUENCE [LARGE SCALE GENOMIC DNA]</scope>
    <source>
        <strain evidence="3 4">NSJ-8</strain>
    </source>
</reference>
<dbReference type="Pfam" id="PF16921">
    <property type="entry name" value="Tex_YqgF"/>
    <property type="match status" value="1"/>
</dbReference>
<sequence length="803" mass="89089">MDIIQKIKEELQVEKWQVEAAVKLIDEGNTIPFISRYRKEVTGSLNDEQLRNLDERLTYLRSLEDKKEQVLKSIEEQGKLTDELKEKILAAQTLVVVEDLYRPYRPKRKTRASIAKEKGLEPLAEYILRQEATEPLLNEAAKYVSEEKEVKTPEEALQGAQDIIAEMISDDADHRLYIRNITVEEGIVSSTAKDEKAQSVYEMYYNFEEPVKKIAGHRVLALNRGEAEKVLTVKVNAPKERILRYLEKKLITKENEYTTPVICAAVEDSYDRLIAPAIEREIRNDLTEKAEDGAINVFGKNLEQLLLQPPIAGKVVLGWDPAFRTGCKLAVVDATGKVLDTKVIFPTAPQNKVEESKAELKKLIKKYNVDLISVGNGTASRESEQVIVELLKELDRPVQYVIVNEAGASVYSASKLATEEFPNFDVGQRSAASIARRLQDPLAELVKIDPKSIGVGQYQHDMNQKKLSDALSGVVEDSVNKVGVDLNTASASLLEYVSGINKTIAKNIVDYRENNGRFVNRKQLLKVPKLGPKAYEQCAGFLRIPDGKNPLDATSVHPESYEAAEQLMEKLGLTMEDIKEAQKQAAAKKASGRSSAAQADGQKNGNGTVNAPKKREEQKGKAVRVHNTNTAMGKALAAAMGGVTFDNSAQTSAKQTAPVAKNAVNDAKDMSGLEKRIKNKKLLAEELGIGEITLTDILKELEKPGRDPRDDMPKPILRSDVLDMKDLKPGMILKGTVRNVIDFGVFVDIGVHQDGLVHISQITDRYIKHPLEAVSVGDIVDVQVLTVDMAKKRIGLTMKIQKQ</sequence>
<dbReference type="Proteomes" id="UP000515981">
    <property type="component" value="Chromosome"/>
</dbReference>
<evidence type="ECO:0000256" key="1">
    <source>
        <dbReference type="SAM" id="MobiDB-lite"/>
    </source>
</evidence>
<dbReference type="SUPFAM" id="SSF47781">
    <property type="entry name" value="RuvA domain 2-like"/>
    <property type="match status" value="3"/>
</dbReference>
<dbReference type="SUPFAM" id="SSF53098">
    <property type="entry name" value="Ribonuclease H-like"/>
    <property type="match status" value="1"/>
</dbReference>
<dbReference type="Gene3D" id="1.10.10.650">
    <property type="entry name" value="RuvA domain 2-like"/>
    <property type="match status" value="1"/>
</dbReference>
<dbReference type="SMART" id="SM00316">
    <property type="entry name" value="S1"/>
    <property type="match status" value="1"/>
</dbReference>
<dbReference type="PANTHER" id="PTHR10724:SF10">
    <property type="entry name" value="S1 RNA-BINDING DOMAIN-CONTAINING PROTEIN 1"/>
    <property type="match status" value="1"/>
</dbReference>
<organism evidence="3 4">
    <name type="scientific">Simiaoa sunii</name>
    <dbReference type="NCBI Taxonomy" id="2763672"/>
    <lineage>
        <taxon>Bacteria</taxon>
        <taxon>Bacillati</taxon>
        <taxon>Bacillota</taxon>
        <taxon>Clostridia</taxon>
        <taxon>Lachnospirales</taxon>
        <taxon>Lachnospiraceae</taxon>
        <taxon>Simiaoa</taxon>
    </lineage>
</organism>
<name>A0A7G9FXN4_9FIRM</name>
<dbReference type="FunFam" id="3.30.420.140:FF:000001">
    <property type="entry name" value="RNA-binding transcriptional accessory protein"/>
    <property type="match status" value="1"/>
</dbReference>
<dbReference type="InterPro" id="IPR050437">
    <property type="entry name" value="Ribos_protein_bS1-like"/>
</dbReference>
<dbReference type="InterPro" id="IPR032639">
    <property type="entry name" value="Tex_YqgF"/>
</dbReference>
<dbReference type="InterPro" id="IPR023319">
    <property type="entry name" value="Tex-like_HTH_dom_sf"/>
</dbReference>
<dbReference type="KEGG" id="ssun:H9Q77_04060"/>
<dbReference type="PROSITE" id="PS50126">
    <property type="entry name" value="S1"/>
    <property type="match status" value="1"/>
</dbReference>
<dbReference type="GO" id="GO:0006412">
    <property type="term" value="P:translation"/>
    <property type="evidence" value="ECO:0007669"/>
    <property type="project" value="TreeGrafter"/>
</dbReference>
<dbReference type="Pfam" id="PF22706">
    <property type="entry name" value="Tex_central_region"/>
    <property type="match status" value="1"/>
</dbReference>
<dbReference type="Pfam" id="PF09371">
    <property type="entry name" value="Tex_N"/>
    <property type="match status" value="1"/>
</dbReference>
<dbReference type="InterPro" id="IPR006641">
    <property type="entry name" value="YqgF/RNaseH-like_dom"/>
</dbReference>
<keyword evidence="4" id="KW-1185">Reference proteome</keyword>
<dbReference type="InterPro" id="IPR003029">
    <property type="entry name" value="S1_domain"/>
</dbReference>
<feature type="region of interest" description="Disordered" evidence="1">
    <location>
        <begin position="582"/>
        <end position="623"/>
    </location>
</feature>
<dbReference type="InterPro" id="IPR037027">
    <property type="entry name" value="YqgF/RNaseH-like_dom_sf"/>
</dbReference>
<dbReference type="InterPro" id="IPR010994">
    <property type="entry name" value="RuvA_2-like"/>
</dbReference>
<dbReference type="InterPro" id="IPR012340">
    <property type="entry name" value="NA-bd_OB-fold"/>
</dbReference>
<dbReference type="Gene3D" id="3.30.420.140">
    <property type="entry name" value="YqgF/RNase H-like domain"/>
    <property type="match status" value="1"/>
</dbReference>
<dbReference type="InterPro" id="IPR023323">
    <property type="entry name" value="Tex-like_dom_sf"/>
</dbReference>
<dbReference type="GO" id="GO:0005737">
    <property type="term" value="C:cytoplasm"/>
    <property type="evidence" value="ECO:0007669"/>
    <property type="project" value="UniProtKB-ARBA"/>
</dbReference>
<dbReference type="RefSeq" id="WP_249326609.1">
    <property type="nucleotide sequence ID" value="NZ_CP060633.1"/>
</dbReference>
<dbReference type="EMBL" id="CP060633">
    <property type="protein sequence ID" value="QNM03316.1"/>
    <property type="molecule type" value="Genomic_DNA"/>
</dbReference>
<dbReference type="GO" id="GO:0006139">
    <property type="term" value="P:nucleobase-containing compound metabolic process"/>
    <property type="evidence" value="ECO:0007669"/>
    <property type="project" value="InterPro"/>
</dbReference>
<dbReference type="FunFam" id="1.10.10.650:FF:000001">
    <property type="entry name" value="S1 RNA-binding domain 1"/>
    <property type="match status" value="1"/>
</dbReference>
<dbReference type="SUPFAM" id="SSF50249">
    <property type="entry name" value="Nucleic acid-binding proteins"/>
    <property type="match status" value="1"/>
</dbReference>
<dbReference type="GO" id="GO:0003735">
    <property type="term" value="F:structural constituent of ribosome"/>
    <property type="evidence" value="ECO:0007669"/>
    <property type="project" value="TreeGrafter"/>
</dbReference>
<dbReference type="InterPro" id="IPR012337">
    <property type="entry name" value="RNaseH-like_sf"/>
</dbReference>
<evidence type="ECO:0000313" key="4">
    <source>
        <dbReference type="Proteomes" id="UP000515981"/>
    </source>
</evidence>
<dbReference type="InterPro" id="IPR055179">
    <property type="entry name" value="Tex-like_central_region"/>
</dbReference>
<dbReference type="Gene3D" id="1.10.150.310">
    <property type="entry name" value="Tex RuvX-like domain-like"/>
    <property type="match status" value="2"/>
</dbReference>
<dbReference type="GO" id="GO:0003729">
    <property type="term" value="F:mRNA binding"/>
    <property type="evidence" value="ECO:0007669"/>
    <property type="project" value="UniProtKB-ARBA"/>
</dbReference>
<dbReference type="Gene3D" id="2.40.50.140">
    <property type="entry name" value="Nucleic acid-binding proteins"/>
    <property type="match status" value="1"/>
</dbReference>
<dbReference type="Gene3D" id="1.10.3500.10">
    <property type="entry name" value="Tex N-terminal region-like"/>
    <property type="match status" value="1"/>
</dbReference>
<dbReference type="Pfam" id="PF00575">
    <property type="entry name" value="S1"/>
    <property type="match status" value="1"/>
</dbReference>
<dbReference type="Pfam" id="PF17674">
    <property type="entry name" value="HHH_9"/>
    <property type="match status" value="2"/>
</dbReference>
<dbReference type="InterPro" id="IPR041692">
    <property type="entry name" value="HHH_9"/>
</dbReference>
<evidence type="ECO:0000259" key="2">
    <source>
        <dbReference type="PROSITE" id="PS50126"/>
    </source>
</evidence>
<proteinExistence type="predicted"/>
<gene>
    <name evidence="3" type="ORF">H9Q77_04060</name>
</gene>
<feature type="compositionally biased region" description="Low complexity" evidence="1">
    <location>
        <begin position="583"/>
        <end position="599"/>
    </location>
</feature>
<dbReference type="Pfam" id="PF12836">
    <property type="entry name" value="HHH_3"/>
    <property type="match status" value="1"/>
</dbReference>